<gene>
    <name evidence="1" type="ORF">PR048_002773</name>
</gene>
<dbReference type="EMBL" id="JARBHB010000001">
    <property type="protein sequence ID" value="KAJ8897427.1"/>
    <property type="molecule type" value="Genomic_DNA"/>
</dbReference>
<name>A0ABQ9ILS6_9NEOP</name>
<keyword evidence="2" id="KW-1185">Reference proteome</keyword>
<dbReference type="Proteomes" id="UP001159363">
    <property type="component" value="Chromosome 1"/>
</dbReference>
<accession>A0ABQ9ILS6</accession>
<protein>
    <submittedName>
        <fullName evidence="1">Uncharacterized protein</fullName>
    </submittedName>
</protein>
<comment type="caution">
    <text evidence="1">The sequence shown here is derived from an EMBL/GenBank/DDBJ whole genome shotgun (WGS) entry which is preliminary data.</text>
</comment>
<organism evidence="1 2">
    <name type="scientific">Dryococelus australis</name>
    <dbReference type="NCBI Taxonomy" id="614101"/>
    <lineage>
        <taxon>Eukaryota</taxon>
        <taxon>Metazoa</taxon>
        <taxon>Ecdysozoa</taxon>
        <taxon>Arthropoda</taxon>
        <taxon>Hexapoda</taxon>
        <taxon>Insecta</taxon>
        <taxon>Pterygota</taxon>
        <taxon>Neoptera</taxon>
        <taxon>Polyneoptera</taxon>
        <taxon>Phasmatodea</taxon>
        <taxon>Verophasmatodea</taxon>
        <taxon>Anareolatae</taxon>
        <taxon>Phasmatidae</taxon>
        <taxon>Eurycanthinae</taxon>
        <taxon>Dryococelus</taxon>
    </lineage>
</organism>
<proteinExistence type="predicted"/>
<evidence type="ECO:0000313" key="2">
    <source>
        <dbReference type="Proteomes" id="UP001159363"/>
    </source>
</evidence>
<evidence type="ECO:0000313" key="1">
    <source>
        <dbReference type="EMBL" id="KAJ8897427.1"/>
    </source>
</evidence>
<reference evidence="1 2" key="1">
    <citation type="submission" date="2023-02" db="EMBL/GenBank/DDBJ databases">
        <title>LHISI_Scaffold_Assembly.</title>
        <authorList>
            <person name="Stuart O.P."/>
            <person name="Cleave R."/>
            <person name="Magrath M.J.L."/>
            <person name="Mikheyev A.S."/>
        </authorList>
    </citation>
    <scope>NUCLEOTIDE SEQUENCE [LARGE SCALE GENOMIC DNA]</scope>
    <source>
        <strain evidence="1">Daus_M_001</strain>
        <tissue evidence="1">Leg muscle</tissue>
    </source>
</reference>
<sequence>MRNQSAKNLQLYQFISRPENRASSAAYSSQSDVRAVPQPITEHGYQSRGSGSAVASALASHQGHPGSIPGWSAPGSSHVGIVLDNTACRRAFSGYSRFPVLAFQRRSILGPHFMSCPGMTGNYGSQLESPSLGGCCLALGPPPPPWSQETCLQQTEVLRYPTEDKCTSPLQVFACLSKDTGGCVGDVGAGAKEAGNAGNCVLGVTAEEVDGAVPFVADRAALVAVDDGSDVGVTAEEDDGTIST</sequence>